<dbReference type="InterPro" id="IPR041033">
    <property type="entry name" value="SpaA_PFL_dom_1"/>
</dbReference>
<sequence>MVRQLTKQQLVATLSFVIVMVTSLVTIFLFGGREVVLAAQESESLSIKIDGKNWEKPVEVDDDKVEVTFKSTQETWVKLPYPTHLMYVSHQAKKETEYGLPFLSEKDFSIKDELTVSAKRNKTGKSDTVITSQLFESSEGDKRVIYLRLVPDKAVTLGIYRQSTKATTLSFDELMGDKHSGQLVSFKQNDQFVSKEDLVFPTEEEVKKEETSKEEASKEEASKEEASKEEASKEEASKEEASKEEASKEEASKEEASKEEASKEEASKEEASKEEASKEEASKEEAIKEEASKEEASKEEASKEEASKEEASKEEASKEEASKEEASKEEVIKEEVIKEEASKEKASINELKINSHIINYPAEQDYITATLDYFTLSLDITIPPMNSGEVLNLNLGDNGSKFDYSKSSFIIGNYKVTPGENGNFTIEAMTDTKAGNLNLNIPLRYNENISNDMEEVKLDISLLFKEQSSLVHDSVTVKKYIDIVSMKELVKKVPLGFTKDGNAAWVVYWNYNNYVLGGSSEFPFKFEETPIGNQHIIKETIAAYDVKNPILNGDRNLSHDEYNYMFSYYLQTYFKDGKVSIEKTGPNVIDGISDTSKSYYIYFETDITSFEEESVIENKVSMQASSEGTGVLKDESIASMVRPPSSSGLNKISLKVNKVWDDDNNSGNTRPNEIKVQLFANGVATGTVVELNEANLWEYTFLGLDESDKESKRINYEVREVSIPDGYESIISTNEVGDITITNKIVTGGVELIKTAPDKNKTLAGAVFKLLKQDGTLLKENLVTDDDGRLFVDNLIPGEYQLVEIKAPENYELDWTPIKFKIEKNQKEIVKLQMVNQPQTTLPFTGGNNSILIIIILSMITLVISILVFLFDGDLFQIK</sequence>
<evidence type="ECO:0000256" key="3">
    <source>
        <dbReference type="ARBA" id="ARBA00022729"/>
    </source>
</evidence>
<evidence type="ECO:0000256" key="5">
    <source>
        <dbReference type="SAM" id="Phobius"/>
    </source>
</evidence>
<dbReference type="AlphaFoldDB" id="A0A1V4DHR4"/>
<dbReference type="EMBL" id="MVAB01000001">
    <property type="protein sequence ID" value="OPF88019.1"/>
    <property type="molecule type" value="Genomic_DNA"/>
</dbReference>
<evidence type="ECO:0000256" key="2">
    <source>
        <dbReference type="ARBA" id="ARBA00022525"/>
    </source>
</evidence>
<keyword evidence="5" id="KW-1133">Transmembrane helix</keyword>
<dbReference type="PANTHER" id="PTHR36108">
    <property type="entry name" value="COLOSSIN-B-RELATED"/>
    <property type="match status" value="1"/>
</dbReference>
<dbReference type="PANTHER" id="PTHR36108:SF13">
    <property type="entry name" value="COLOSSIN-B-RELATED"/>
    <property type="match status" value="1"/>
</dbReference>
<comment type="caution">
    <text evidence="8">The sequence shown here is derived from an EMBL/GenBank/DDBJ whole genome shotgun (WGS) entry which is preliminary data.</text>
</comment>
<evidence type="ECO:0000313" key="8">
    <source>
        <dbReference type="EMBL" id="OPF88019.1"/>
    </source>
</evidence>
<dbReference type="Gene3D" id="2.60.40.10">
    <property type="entry name" value="Immunoglobulins"/>
    <property type="match status" value="1"/>
</dbReference>
<evidence type="ECO:0000256" key="1">
    <source>
        <dbReference type="ARBA" id="ARBA00007257"/>
    </source>
</evidence>
<keyword evidence="2" id="KW-0964">Secreted</keyword>
<dbReference type="Gene3D" id="2.60.40.1140">
    <property type="entry name" value="Collagen-binding surface protein Cna, B-type domain"/>
    <property type="match status" value="1"/>
</dbReference>
<keyword evidence="5" id="KW-0812">Transmembrane</keyword>
<feature type="transmembrane region" description="Helical" evidence="5">
    <location>
        <begin position="851"/>
        <end position="871"/>
    </location>
</feature>
<protein>
    <submittedName>
        <fullName evidence="8">Uncharacterized protein</fullName>
    </submittedName>
</protein>
<keyword evidence="9" id="KW-1185">Reference proteome</keyword>
<comment type="similarity">
    <text evidence="1">Belongs to the serine-aspartate repeat-containing protein (SDr) family.</text>
</comment>
<name>A0A1V4DHR4_9ENTE</name>
<dbReference type="Proteomes" id="UP000189970">
    <property type="component" value="Unassembled WGS sequence"/>
</dbReference>
<feature type="transmembrane region" description="Helical" evidence="5">
    <location>
        <begin position="12"/>
        <end position="32"/>
    </location>
</feature>
<reference evidence="8 9" key="1">
    <citation type="submission" date="2017-02" db="EMBL/GenBank/DDBJ databases">
        <title>Vagococcus cremeus sp. nov., isolated from the small intestine of a marten, Martes flavigula.</title>
        <authorList>
            <person name="Tak E.J."/>
            <person name="Bae J.-W."/>
        </authorList>
    </citation>
    <scope>NUCLEOTIDE SEQUENCE [LARGE SCALE GENOMIC DNA]</scope>
    <source>
        <strain evidence="8 9">D7T301</strain>
    </source>
</reference>
<feature type="region of interest" description="Disordered" evidence="4">
    <location>
        <begin position="201"/>
        <end position="331"/>
    </location>
</feature>
<evidence type="ECO:0000313" key="9">
    <source>
        <dbReference type="Proteomes" id="UP000189970"/>
    </source>
</evidence>
<feature type="domain" description="CNA-B" evidence="6">
    <location>
        <begin position="655"/>
        <end position="744"/>
    </location>
</feature>
<evidence type="ECO:0000256" key="4">
    <source>
        <dbReference type="SAM" id="MobiDB-lite"/>
    </source>
</evidence>
<dbReference type="CDD" id="cd00222">
    <property type="entry name" value="CollagenBindB"/>
    <property type="match status" value="1"/>
</dbReference>
<dbReference type="InterPro" id="IPR008454">
    <property type="entry name" value="Collagen-bd_Cna-like_B-typ_dom"/>
</dbReference>
<dbReference type="RefSeq" id="WP_079346987.1">
    <property type="nucleotide sequence ID" value="NZ_MVAB01000001.1"/>
</dbReference>
<dbReference type="InterPro" id="IPR013783">
    <property type="entry name" value="Ig-like_fold"/>
</dbReference>
<keyword evidence="5" id="KW-0472">Membrane</keyword>
<evidence type="ECO:0000259" key="7">
    <source>
        <dbReference type="Pfam" id="PF17802"/>
    </source>
</evidence>
<evidence type="ECO:0000259" key="6">
    <source>
        <dbReference type="Pfam" id="PF05738"/>
    </source>
</evidence>
<organism evidence="8 9">
    <name type="scientific">Vagococcus martis</name>
    <dbReference type="NCBI Taxonomy" id="1768210"/>
    <lineage>
        <taxon>Bacteria</taxon>
        <taxon>Bacillati</taxon>
        <taxon>Bacillota</taxon>
        <taxon>Bacilli</taxon>
        <taxon>Lactobacillales</taxon>
        <taxon>Enterococcaceae</taxon>
        <taxon>Vagococcus</taxon>
    </lineage>
</organism>
<dbReference type="SUPFAM" id="SSF49478">
    <property type="entry name" value="Cna protein B-type domain"/>
    <property type="match status" value="2"/>
</dbReference>
<dbReference type="Pfam" id="PF17802">
    <property type="entry name" value="SpaA"/>
    <property type="match status" value="1"/>
</dbReference>
<dbReference type="Pfam" id="PF05738">
    <property type="entry name" value="Cna_B"/>
    <property type="match status" value="1"/>
</dbReference>
<gene>
    <name evidence="8" type="ORF">BW731_07460</name>
</gene>
<accession>A0A1V4DHR4</accession>
<proteinExistence type="inferred from homology"/>
<keyword evidence="3" id="KW-0732">Signal</keyword>
<feature type="domain" description="SpaA-like prealbumin fold" evidence="7">
    <location>
        <begin position="749"/>
        <end position="836"/>
    </location>
</feature>